<dbReference type="Proteomes" id="UP000291084">
    <property type="component" value="Chromosome 4"/>
</dbReference>
<keyword evidence="3" id="KW-0611">Plant defense</keyword>
<dbReference type="Pfam" id="PF00931">
    <property type="entry name" value="NB-ARC"/>
    <property type="match status" value="1"/>
</dbReference>
<dbReference type="GO" id="GO:0006952">
    <property type="term" value="P:defense response"/>
    <property type="evidence" value="ECO:0007669"/>
    <property type="project" value="UniProtKB-KW"/>
</dbReference>
<dbReference type="InterPro" id="IPR032675">
    <property type="entry name" value="LRR_dom_sf"/>
</dbReference>
<dbReference type="PANTHER" id="PTHR33463:SF196">
    <property type="entry name" value="NB-ARC DOMAIN DISEASE RESISTANCE PROTEIN"/>
    <property type="match status" value="1"/>
</dbReference>
<evidence type="ECO:0000313" key="7">
    <source>
        <dbReference type="EMBL" id="BAT83762.1"/>
    </source>
</evidence>
<evidence type="ECO:0000256" key="5">
    <source>
        <dbReference type="SAM" id="Coils"/>
    </source>
</evidence>
<dbReference type="SUPFAM" id="SSF52047">
    <property type="entry name" value="RNI-like"/>
    <property type="match status" value="1"/>
</dbReference>
<evidence type="ECO:0000256" key="4">
    <source>
        <dbReference type="ARBA" id="ARBA00022840"/>
    </source>
</evidence>
<keyword evidence="2" id="KW-0547">Nucleotide-binding</keyword>
<dbReference type="SUPFAM" id="SSF52540">
    <property type="entry name" value="P-loop containing nucleoside triphosphate hydrolases"/>
    <property type="match status" value="1"/>
</dbReference>
<keyword evidence="5" id="KW-0175">Coiled coil</keyword>
<feature type="domain" description="AAA+ ATPase" evidence="6">
    <location>
        <begin position="174"/>
        <end position="351"/>
    </location>
</feature>
<dbReference type="InterPro" id="IPR050905">
    <property type="entry name" value="Plant_NBS-LRR"/>
</dbReference>
<evidence type="ECO:0000259" key="6">
    <source>
        <dbReference type="SMART" id="SM00382"/>
    </source>
</evidence>
<dbReference type="EMBL" id="AP015037">
    <property type="protein sequence ID" value="BAT83762.1"/>
    <property type="molecule type" value="Genomic_DNA"/>
</dbReference>
<dbReference type="SMART" id="SM00382">
    <property type="entry name" value="AAA"/>
    <property type="match status" value="1"/>
</dbReference>
<reference evidence="7 8" key="1">
    <citation type="journal article" date="2015" name="Sci. Rep.">
        <title>The power of single molecule real-time sequencing technology in the de novo assembly of a eukaryotic genome.</title>
        <authorList>
            <person name="Sakai H."/>
            <person name="Naito K."/>
            <person name="Ogiso-Tanaka E."/>
            <person name="Takahashi Y."/>
            <person name="Iseki K."/>
            <person name="Muto C."/>
            <person name="Satou K."/>
            <person name="Teruya K."/>
            <person name="Shiroma A."/>
            <person name="Shimoji M."/>
            <person name="Hirano T."/>
            <person name="Itoh T."/>
            <person name="Kaga A."/>
            <person name="Tomooka N."/>
        </authorList>
    </citation>
    <scope>NUCLEOTIDE SEQUENCE [LARGE SCALE GENOMIC DNA]</scope>
    <source>
        <strain evidence="8">cv. Shumari</strain>
    </source>
</reference>
<dbReference type="Pfam" id="PF23247">
    <property type="entry name" value="LRR_RPS2"/>
    <property type="match status" value="1"/>
</dbReference>
<evidence type="ECO:0000256" key="2">
    <source>
        <dbReference type="ARBA" id="ARBA00022741"/>
    </source>
</evidence>
<dbReference type="GO" id="GO:0043531">
    <property type="term" value="F:ADP binding"/>
    <property type="evidence" value="ECO:0007669"/>
    <property type="project" value="InterPro"/>
</dbReference>
<dbReference type="GO" id="GO:0005524">
    <property type="term" value="F:ATP binding"/>
    <property type="evidence" value="ECO:0007669"/>
    <property type="project" value="UniProtKB-KW"/>
</dbReference>
<evidence type="ECO:0000313" key="8">
    <source>
        <dbReference type="Proteomes" id="UP000291084"/>
    </source>
</evidence>
<feature type="coiled-coil region" evidence="5">
    <location>
        <begin position="27"/>
        <end position="82"/>
    </location>
</feature>
<keyword evidence="8" id="KW-1185">Reference proteome</keyword>
<sequence>MDPVVSAATESFLKILGHVVKRQWGYFFNYKGKFKELESLIEKLEDNRERLRHQVDESGRNAEEIENDVQSCLKLIDEKIKEYKSYIDDESHEKKICSIGFLPNNFLLRYQLGRKATKMVEEIIEDGLYEKKFDKVSYQEYPSDDYAFSNSGYVSFASRTRTLEKIMKELKDSTVDMIGVYGPSGMGKTFLVKEIAKKAKEKLFKRVIIANITVNPDFEKIQGQIAGMLDMTLEETNEFARANRIRKKLKKDKKNTLIILDDLWDELDLNRLGIPCNDDDGDEEDDASRRDANDIDNKFDYNKKENNELLKVDLNKMKKEKSSNSYKGCKILLTSRKKEVLCDEMDVQLTFSVENLNEKEAATLVKKVADVKTSEFDRNAIEIAKWSGLPMALVSIGKTLKNKSLSAWEDICQKIKTEIFTEEWGFTDFSINLSYDKLKSEQLKRMFLQCARMGNDALIMDLVKFCIGLNLLQGVQTITHARKRVQRMIEEQEESSLLVRSYSTDRFNMHDIVRGIALSKSKEKQVFFMKNDILDEWPHEDDFERTFFLDKLNSYKIVIGEFNLLNLLTVGEFKVPDKYEEVKFLALKLKEGIDIHSDKWIKMLFKTVECLLLAELNDVRDIFYELNVEGFPNLKHLSIVNNFGINYVINPRERFHSLVAFTKLESIWLYKLDNLEIICDNQLEETSFRNLKVIKIKTCIKLVNLFPFCMVRLLTELETIEVCDCDSLKEIVSKERHTQTMSDEMIEFPKLRQLTLKSLPTFICLYVVDEMLGSVPLLQGHENTNIVTNAEHGVTNSCLPLFNEKVRKTLS</sequence>
<keyword evidence="4" id="KW-0067">ATP-binding</keyword>
<dbReference type="AlphaFoldDB" id="A0A0S3RT31"/>
<proteinExistence type="inferred from homology"/>
<name>A0A0S3RT31_PHAAN</name>
<dbReference type="InterPro" id="IPR003593">
    <property type="entry name" value="AAA+_ATPase"/>
</dbReference>
<gene>
    <name evidence="7" type="primary">Vigan.04G098000</name>
    <name evidence="7" type="ORF">VIGAN_04098000</name>
</gene>
<dbReference type="Gene3D" id="1.10.8.430">
    <property type="entry name" value="Helical domain of apoptotic protease-activating factors"/>
    <property type="match status" value="1"/>
</dbReference>
<dbReference type="InterPro" id="IPR002182">
    <property type="entry name" value="NB-ARC"/>
</dbReference>
<dbReference type="PRINTS" id="PR00364">
    <property type="entry name" value="DISEASERSIST"/>
</dbReference>
<comment type="similarity">
    <text evidence="1">Belongs to the disease resistance NB-LRR family.</text>
</comment>
<evidence type="ECO:0000256" key="1">
    <source>
        <dbReference type="ARBA" id="ARBA00008894"/>
    </source>
</evidence>
<dbReference type="InterPro" id="IPR042197">
    <property type="entry name" value="Apaf_helical"/>
</dbReference>
<dbReference type="PANTHER" id="PTHR33463">
    <property type="entry name" value="NB-ARC DOMAIN-CONTAINING PROTEIN-RELATED"/>
    <property type="match status" value="1"/>
</dbReference>
<dbReference type="OrthoDB" id="786439at2759"/>
<dbReference type="Gene3D" id="3.40.50.300">
    <property type="entry name" value="P-loop containing nucleotide triphosphate hydrolases"/>
    <property type="match status" value="1"/>
</dbReference>
<dbReference type="InterPro" id="IPR027417">
    <property type="entry name" value="P-loop_NTPase"/>
</dbReference>
<accession>A0A0S3RT31</accession>
<evidence type="ECO:0000256" key="3">
    <source>
        <dbReference type="ARBA" id="ARBA00022821"/>
    </source>
</evidence>
<protein>
    <recommendedName>
        <fullName evidence="6">AAA+ ATPase domain-containing protein</fullName>
    </recommendedName>
</protein>
<organism evidence="7 8">
    <name type="scientific">Vigna angularis var. angularis</name>
    <dbReference type="NCBI Taxonomy" id="157739"/>
    <lineage>
        <taxon>Eukaryota</taxon>
        <taxon>Viridiplantae</taxon>
        <taxon>Streptophyta</taxon>
        <taxon>Embryophyta</taxon>
        <taxon>Tracheophyta</taxon>
        <taxon>Spermatophyta</taxon>
        <taxon>Magnoliopsida</taxon>
        <taxon>eudicotyledons</taxon>
        <taxon>Gunneridae</taxon>
        <taxon>Pentapetalae</taxon>
        <taxon>rosids</taxon>
        <taxon>fabids</taxon>
        <taxon>Fabales</taxon>
        <taxon>Fabaceae</taxon>
        <taxon>Papilionoideae</taxon>
        <taxon>50 kb inversion clade</taxon>
        <taxon>NPAAA clade</taxon>
        <taxon>indigoferoid/millettioid clade</taxon>
        <taxon>Phaseoleae</taxon>
        <taxon>Vigna</taxon>
    </lineage>
</organism>
<dbReference type="InterPro" id="IPR057135">
    <property type="entry name" value="At4g27190-like_LRR"/>
</dbReference>
<dbReference type="Gene3D" id="3.80.10.10">
    <property type="entry name" value="Ribonuclease Inhibitor"/>
    <property type="match status" value="1"/>
</dbReference>